<evidence type="ECO:0000313" key="2">
    <source>
        <dbReference type="Proteomes" id="UP000231081"/>
    </source>
</evidence>
<gene>
    <name evidence="1" type="ORF">COX09_04035</name>
</gene>
<dbReference type="EMBL" id="PCSQ01000100">
    <property type="protein sequence ID" value="PIP51982.1"/>
    <property type="molecule type" value="Genomic_DNA"/>
</dbReference>
<protein>
    <submittedName>
        <fullName evidence="1">Uncharacterized protein</fullName>
    </submittedName>
</protein>
<sequence>ARAFSAAEAGIEDALKAITVGSGNLTVDGIDVNYTVTGQQFLQGRFPENGVAQVILDGNENILTIEWVEEGDPVEDPGTCVGKTGEAPASLLISVINSDYEVRRVGINACVLRYTNNLEDISDFGDFPYLRRYNLEISDGDQLVRIRPVYNSTSLQVTADPDSFDPLPDQAYLISSSAQIKTTKEAKAIEVTRLEPAAPPIFDYVLFSGGNLDHL</sequence>
<accession>A0A2H0B2V4</accession>
<comment type="caution">
    <text evidence="1">The sequence shown here is derived from an EMBL/GenBank/DDBJ whole genome shotgun (WGS) entry which is preliminary data.</text>
</comment>
<proteinExistence type="predicted"/>
<evidence type="ECO:0000313" key="1">
    <source>
        <dbReference type="EMBL" id="PIP51982.1"/>
    </source>
</evidence>
<dbReference type="Proteomes" id="UP000231081">
    <property type="component" value="Unassembled WGS sequence"/>
</dbReference>
<organism evidence="1 2">
    <name type="scientific">Candidatus Beckwithbacteria bacterium CG23_combo_of_CG06-09_8_20_14_all_47_9</name>
    <dbReference type="NCBI Taxonomy" id="1974498"/>
    <lineage>
        <taxon>Bacteria</taxon>
        <taxon>Candidatus Beckwithiibacteriota</taxon>
    </lineage>
</organism>
<dbReference type="AlphaFoldDB" id="A0A2H0B2V4"/>
<name>A0A2H0B2V4_9BACT</name>
<reference evidence="1 2" key="1">
    <citation type="submission" date="2017-09" db="EMBL/GenBank/DDBJ databases">
        <title>Depth-based differentiation of microbial function through sediment-hosted aquifers and enrichment of novel symbionts in the deep terrestrial subsurface.</title>
        <authorList>
            <person name="Probst A.J."/>
            <person name="Ladd B."/>
            <person name="Jarett J.K."/>
            <person name="Geller-Mcgrath D.E."/>
            <person name="Sieber C.M."/>
            <person name="Emerson J.B."/>
            <person name="Anantharaman K."/>
            <person name="Thomas B.C."/>
            <person name="Malmstrom R."/>
            <person name="Stieglmeier M."/>
            <person name="Klingl A."/>
            <person name="Woyke T."/>
            <person name="Ryan C.M."/>
            <person name="Banfield J.F."/>
        </authorList>
    </citation>
    <scope>NUCLEOTIDE SEQUENCE [LARGE SCALE GENOMIC DNA]</scope>
    <source>
        <strain evidence="1">CG23_combo_of_CG06-09_8_20_14_all_47_9</strain>
    </source>
</reference>
<feature type="non-terminal residue" evidence="1">
    <location>
        <position position="1"/>
    </location>
</feature>